<dbReference type="AlphaFoldDB" id="A0A9E8ML80"/>
<dbReference type="PROSITE" id="PS51819">
    <property type="entry name" value="VOC"/>
    <property type="match status" value="1"/>
</dbReference>
<dbReference type="Gene3D" id="3.10.180.10">
    <property type="entry name" value="2,3-Dihydroxybiphenyl 1,2-Dioxygenase, domain 1"/>
    <property type="match status" value="1"/>
</dbReference>
<feature type="domain" description="VOC" evidence="1">
    <location>
        <begin position="1"/>
        <end position="126"/>
    </location>
</feature>
<gene>
    <name evidence="2" type="ORF">OVN18_01220</name>
</gene>
<protein>
    <submittedName>
        <fullName evidence="2">VOC family protein</fullName>
    </submittedName>
</protein>
<dbReference type="Pfam" id="PF00903">
    <property type="entry name" value="Glyoxalase"/>
    <property type="match status" value="1"/>
</dbReference>
<dbReference type="InterPro" id="IPR004360">
    <property type="entry name" value="Glyas_Fos-R_dOase_dom"/>
</dbReference>
<dbReference type="InterPro" id="IPR029068">
    <property type="entry name" value="Glyas_Bleomycin-R_OHBP_Dase"/>
</dbReference>
<dbReference type="KEGG" id="mdb:OVN18_01220"/>
<sequence length="137" mass="14815">MLKIFVNLPVADVGRSRAFYEALGFTINEAFSGESSACVVMSDTIYAMVMEPDDFAAFTDLPVADARTATAAMYALSADRRDEVDALLARAVAAGGTAARPPRDLGFMYSADVRDPDGHHWEFFWMDPVAAEQGPPS</sequence>
<evidence type="ECO:0000313" key="2">
    <source>
        <dbReference type="EMBL" id="WAB81670.1"/>
    </source>
</evidence>
<dbReference type="Proteomes" id="UP001164706">
    <property type="component" value="Chromosome"/>
</dbReference>
<dbReference type="PANTHER" id="PTHR36503:SF2">
    <property type="entry name" value="BLR2408 PROTEIN"/>
    <property type="match status" value="1"/>
</dbReference>
<evidence type="ECO:0000259" key="1">
    <source>
        <dbReference type="PROSITE" id="PS51819"/>
    </source>
</evidence>
<evidence type="ECO:0000313" key="3">
    <source>
        <dbReference type="Proteomes" id="UP001164706"/>
    </source>
</evidence>
<proteinExistence type="predicted"/>
<dbReference type="PANTHER" id="PTHR36503">
    <property type="entry name" value="BLR2520 PROTEIN"/>
    <property type="match status" value="1"/>
</dbReference>
<dbReference type="RefSeq" id="WP_267781450.1">
    <property type="nucleotide sequence ID" value="NZ_CP113089.1"/>
</dbReference>
<dbReference type="SUPFAM" id="SSF54593">
    <property type="entry name" value="Glyoxalase/Bleomycin resistance protein/Dihydroxybiphenyl dioxygenase"/>
    <property type="match status" value="1"/>
</dbReference>
<keyword evidence="3" id="KW-1185">Reference proteome</keyword>
<name>A0A9E8ML80_9MICO</name>
<accession>A0A9E8ML80</accession>
<dbReference type="InterPro" id="IPR037523">
    <property type="entry name" value="VOC_core"/>
</dbReference>
<reference evidence="2" key="1">
    <citation type="submission" date="2022-11" db="EMBL/GenBank/DDBJ databases">
        <title>Description of Microcella daejonensis nov. sp, isolated from riverside soil.</title>
        <authorList>
            <person name="Molina K.M."/>
            <person name="Kim S.B."/>
        </authorList>
    </citation>
    <scope>NUCLEOTIDE SEQUENCE</scope>
    <source>
        <strain evidence="2">MMS21-STM12</strain>
    </source>
</reference>
<dbReference type="EMBL" id="CP113089">
    <property type="protein sequence ID" value="WAB81670.1"/>
    <property type="molecule type" value="Genomic_DNA"/>
</dbReference>
<organism evidence="2 3">
    <name type="scientific">Microcella daejeonensis</name>
    <dbReference type="NCBI Taxonomy" id="2994971"/>
    <lineage>
        <taxon>Bacteria</taxon>
        <taxon>Bacillati</taxon>
        <taxon>Actinomycetota</taxon>
        <taxon>Actinomycetes</taxon>
        <taxon>Micrococcales</taxon>
        <taxon>Microbacteriaceae</taxon>
        <taxon>Microcella</taxon>
    </lineage>
</organism>